<dbReference type="SMART" id="SM00363">
    <property type="entry name" value="S4"/>
    <property type="match status" value="1"/>
</dbReference>
<dbReference type="Proteomes" id="UP001597231">
    <property type="component" value="Unassembled WGS sequence"/>
</dbReference>
<evidence type="ECO:0000256" key="1">
    <source>
        <dbReference type="PROSITE-ProRule" id="PRU00182"/>
    </source>
</evidence>
<comment type="caution">
    <text evidence="3">The sequence shown here is derived from an EMBL/GenBank/DDBJ whole genome shotgun (WGS) entry which is preliminary data.</text>
</comment>
<sequence>MEAILQHFRKEEQPFIEMAASYVREVEDSYTPKLTGFLDPRQQFIIESIVRSARLSIAGSGAFADAERKRMLIYPDYFVPEPEDFQTKVFSVNYPSKFMTLKHKDVLGSLMSLGIDRSKFGDIRLQDDVVQFAAAEEMKDYLRANFTSIGKSNVRIEEVHSVDRLIECGDVYVEELHIVSSLRLDAVVASAVNCSRQKAASYIQNEKVKVNHAVRTQTSFELNELDMLSVRGGGRFKIVSIEGRTKKDKIRLMIGKLS</sequence>
<dbReference type="Gene3D" id="3.30.70.330">
    <property type="match status" value="1"/>
</dbReference>
<dbReference type="InterPro" id="IPR012677">
    <property type="entry name" value="Nucleotide-bd_a/b_plait_sf"/>
</dbReference>
<dbReference type="PANTHER" id="PTHR13633:SF3">
    <property type="entry name" value="MITOCHONDRIAL TRANSCRIPTION RESCUE FACTOR 1"/>
    <property type="match status" value="1"/>
</dbReference>
<dbReference type="PANTHER" id="PTHR13633">
    <property type="entry name" value="MITOCHONDRIAL TRANSCRIPTION RESCUE FACTOR 1"/>
    <property type="match status" value="1"/>
</dbReference>
<protein>
    <submittedName>
        <fullName evidence="3">RNA-binding protein</fullName>
    </submittedName>
</protein>
<dbReference type="CDD" id="cd00165">
    <property type="entry name" value="S4"/>
    <property type="match status" value="1"/>
</dbReference>
<dbReference type="InterPro" id="IPR036986">
    <property type="entry name" value="S4_RNA-bd_sf"/>
</dbReference>
<keyword evidence="1" id="KW-0694">RNA-binding</keyword>
<evidence type="ECO:0000259" key="2">
    <source>
        <dbReference type="SMART" id="SM00363"/>
    </source>
</evidence>
<evidence type="ECO:0000313" key="3">
    <source>
        <dbReference type="EMBL" id="MFD1204077.1"/>
    </source>
</evidence>
<dbReference type="InterPro" id="IPR002942">
    <property type="entry name" value="S4_RNA-bd"/>
</dbReference>
<keyword evidence="4" id="KW-1185">Reference proteome</keyword>
<dbReference type="SUPFAM" id="SSF55174">
    <property type="entry name" value="Alpha-L RNA-binding motif"/>
    <property type="match status" value="1"/>
</dbReference>
<dbReference type="InterPro" id="IPR048443">
    <property type="entry name" value="RqcP2_N"/>
</dbReference>
<dbReference type="EMBL" id="JBHTLT010000016">
    <property type="protein sequence ID" value="MFD1204077.1"/>
    <property type="molecule type" value="Genomic_DNA"/>
</dbReference>
<dbReference type="InterPro" id="IPR040591">
    <property type="entry name" value="RqcP2_RBD"/>
</dbReference>
<dbReference type="PROSITE" id="PS50889">
    <property type="entry name" value="S4"/>
    <property type="match status" value="1"/>
</dbReference>
<accession>A0ABW3TUK5</accession>
<dbReference type="Gene3D" id="3.30.1370.160">
    <property type="match status" value="1"/>
</dbReference>
<proteinExistence type="predicted"/>
<name>A0ABW3TUK5_9BACL</name>
<gene>
    <name evidence="3" type="ORF">ACFQ38_02890</name>
</gene>
<dbReference type="Pfam" id="PF21278">
    <property type="entry name" value="YlmH_1st"/>
    <property type="match status" value="1"/>
</dbReference>
<reference evidence="4" key="1">
    <citation type="journal article" date="2019" name="Int. J. Syst. Evol. Microbiol.">
        <title>The Global Catalogue of Microorganisms (GCM) 10K type strain sequencing project: providing services to taxonomists for standard genome sequencing and annotation.</title>
        <authorList>
            <consortium name="The Broad Institute Genomics Platform"/>
            <consortium name="The Broad Institute Genome Sequencing Center for Infectious Disease"/>
            <person name="Wu L."/>
            <person name="Ma J."/>
        </authorList>
    </citation>
    <scope>NUCLEOTIDE SEQUENCE [LARGE SCALE GENOMIC DNA]</scope>
    <source>
        <strain evidence="4">CCUG 53915</strain>
    </source>
</reference>
<dbReference type="Pfam" id="PF17774">
    <property type="entry name" value="YlmH_RBD"/>
    <property type="match status" value="1"/>
</dbReference>
<dbReference type="Pfam" id="PF01479">
    <property type="entry name" value="S4"/>
    <property type="match status" value="1"/>
</dbReference>
<dbReference type="RefSeq" id="WP_336823086.1">
    <property type="nucleotide sequence ID" value="NZ_JBHTLT010000016.1"/>
</dbReference>
<dbReference type="Gene3D" id="3.10.290.10">
    <property type="entry name" value="RNA-binding S4 domain"/>
    <property type="match status" value="1"/>
</dbReference>
<evidence type="ECO:0000313" key="4">
    <source>
        <dbReference type="Proteomes" id="UP001597231"/>
    </source>
</evidence>
<organism evidence="3 4">
    <name type="scientific">Sporosarcina contaminans</name>
    <dbReference type="NCBI Taxonomy" id="633403"/>
    <lineage>
        <taxon>Bacteria</taxon>
        <taxon>Bacillati</taxon>
        <taxon>Bacillota</taxon>
        <taxon>Bacilli</taxon>
        <taxon>Bacillales</taxon>
        <taxon>Caryophanaceae</taxon>
        <taxon>Sporosarcina</taxon>
    </lineage>
</organism>
<feature type="domain" description="RNA-binding S4" evidence="2">
    <location>
        <begin position="182"/>
        <end position="251"/>
    </location>
</feature>